<dbReference type="Pfam" id="PF20696">
    <property type="entry name" value="UbiD_C"/>
    <property type="match status" value="1"/>
</dbReference>
<dbReference type="GO" id="GO:0016831">
    <property type="term" value="F:carboxy-lyase activity"/>
    <property type="evidence" value="ECO:0007669"/>
    <property type="project" value="InterPro"/>
</dbReference>
<comment type="function">
    <text evidence="4">Catalyzes the conversion of trans-anhydromevalonate 5-phosphate (tAHMP) into isopentenyl phosphate. Involved in the archaeal mevalonate (MVA) pathway, which provides fundamental precursors for isoprenoid biosynthesis, such as isopentenyl diphosphate (IPP) and dimethylallyl diphosphate (DMAPP).</text>
</comment>
<evidence type="ECO:0000256" key="6">
    <source>
        <dbReference type="ARBA" id="ARBA00049754"/>
    </source>
</evidence>
<evidence type="ECO:0000256" key="2">
    <source>
        <dbReference type="ARBA" id="ARBA00010021"/>
    </source>
</evidence>
<dbReference type="InterPro" id="IPR049383">
    <property type="entry name" value="UbiD-like_N"/>
</dbReference>
<evidence type="ECO:0000256" key="4">
    <source>
        <dbReference type="ARBA" id="ARBA00049583"/>
    </source>
</evidence>
<evidence type="ECO:0000313" key="11">
    <source>
        <dbReference type="EMBL" id="OIR11207.1"/>
    </source>
</evidence>
<evidence type="ECO:0000256" key="1">
    <source>
        <dbReference type="ARBA" id="ARBA00005092"/>
    </source>
</evidence>
<evidence type="ECO:0000313" key="12">
    <source>
        <dbReference type="Proteomes" id="UP000183403"/>
    </source>
</evidence>
<dbReference type="AlphaFoldDB" id="A0A1J5SRV6"/>
<feature type="domain" description="3-octaprenyl-4-hydroxybenzoate carboxy-lyase-like N-terminal" evidence="9">
    <location>
        <begin position="7"/>
        <end position="81"/>
    </location>
</feature>
<feature type="domain" description="3-octaprenyl-4-hydroxybenzoate carboxy-lyase-like C-terminal" evidence="10">
    <location>
        <begin position="276"/>
        <end position="398"/>
    </location>
</feature>
<evidence type="ECO:0000256" key="3">
    <source>
        <dbReference type="ARBA" id="ARBA00049054"/>
    </source>
</evidence>
<evidence type="ECO:0000256" key="7">
    <source>
        <dbReference type="ARBA" id="ARBA00049936"/>
    </source>
</evidence>
<dbReference type="Pfam" id="PF20695">
    <property type="entry name" value="UbiD_N"/>
    <property type="match status" value="1"/>
</dbReference>
<reference evidence="11 12" key="1">
    <citation type="submission" date="2016-08" db="EMBL/GenBank/DDBJ databases">
        <title>New Insights into Marine Group III Euryarchaeota, from dark to light.</title>
        <authorList>
            <person name="Haro-Moreno J.M."/>
            <person name="Rodriguez-Valera F."/>
            <person name="Lopez-Garcia P."/>
            <person name="Moreira D."/>
            <person name="Martin-Cuadrado A.B."/>
        </authorList>
    </citation>
    <scope>NUCLEOTIDE SEQUENCE [LARGE SCALE GENOMIC DNA]</scope>
    <source>
        <strain evidence="11">CG-Epi6</strain>
    </source>
</reference>
<evidence type="ECO:0000259" key="8">
    <source>
        <dbReference type="Pfam" id="PF01977"/>
    </source>
</evidence>
<evidence type="ECO:0000259" key="9">
    <source>
        <dbReference type="Pfam" id="PF20695"/>
    </source>
</evidence>
<feature type="domain" description="3-octaprenyl-4-hydroxybenzoate carboxy-lyase-like Rift-related" evidence="8">
    <location>
        <begin position="96"/>
        <end position="271"/>
    </location>
</feature>
<comment type="pathway">
    <text evidence="1">Isoprenoid biosynthesis; isopentenyl diphosphate biosynthesis via mevalonate pathway.</text>
</comment>
<dbReference type="EMBL" id="MIYV01000020">
    <property type="protein sequence ID" value="OIR11207.1"/>
    <property type="molecule type" value="Genomic_DNA"/>
</dbReference>
<dbReference type="Proteomes" id="UP000183403">
    <property type="component" value="Unassembled WGS sequence"/>
</dbReference>
<dbReference type="InterPro" id="IPR048304">
    <property type="entry name" value="UbiD_Rift_dom"/>
</dbReference>
<dbReference type="Pfam" id="PF01977">
    <property type="entry name" value="UbiD"/>
    <property type="match status" value="1"/>
</dbReference>
<dbReference type="NCBIfam" id="TIGR00148">
    <property type="entry name" value="UbiD family decarboxylase"/>
    <property type="match status" value="1"/>
</dbReference>
<accession>A0A1J5SRV6</accession>
<comment type="catalytic activity">
    <reaction evidence="3">
        <text>(2E)-3-methyl-5-phosphooxypent-2-enoate + H(+) = isopentenyl phosphate + CO2</text>
        <dbReference type="Rhea" id="RHEA:78971"/>
        <dbReference type="ChEBI" id="CHEBI:15378"/>
        <dbReference type="ChEBI" id="CHEBI:16526"/>
        <dbReference type="ChEBI" id="CHEBI:65078"/>
        <dbReference type="ChEBI" id="CHEBI:229665"/>
        <dbReference type="EC" id="4.1.1.126"/>
    </reaction>
    <physiologicalReaction direction="left-to-right" evidence="3">
        <dbReference type="Rhea" id="RHEA:78972"/>
    </physiologicalReaction>
</comment>
<dbReference type="EC" id="4.1.1.126" evidence="5"/>
<proteinExistence type="inferred from homology"/>
<dbReference type="InterPro" id="IPR002830">
    <property type="entry name" value="UbiD"/>
</dbReference>
<gene>
    <name evidence="11" type="ORF">BEU03_00465</name>
</gene>
<protein>
    <recommendedName>
        <fullName evidence="6">Anhydromevalonate phosphate decarboxylase</fullName>
        <ecNumber evidence="5">4.1.1.126</ecNumber>
    </recommendedName>
</protein>
<comment type="caution">
    <text evidence="11">The sequence shown here is derived from an EMBL/GenBank/DDBJ whole genome shotgun (WGS) entry which is preliminary data.</text>
</comment>
<comment type="similarity">
    <text evidence="2">Belongs to the UbiD family.</text>
</comment>
<dbReference type="SUPFAM" id="SSF143968">
    <property type="entry name" value="UbiD C-terminal domain-like"/>
    <property type="match status" value="1"/>
</dbReference>
<dbReference type="InterPro" id="IPR049381">
    <property type="entry name" value="UbiD-like_C"/>
</dbReference>
<name>A0A1J5SRV6_9ARCH</name>
<evidence type="ECO:0000259" key="10">
    <source>
        <dbReference type="Pfam" id="PF20696"/>
    </source>
</evidence>
<dbReference type="GO" id="GO:0005737">
    <property type="term" value="C:cytoplasm"/>
    <property type="evidence" value="ECO:0007669"/>
    <property type="project" value="TreeGrafter"/>
</dbReference>
<comment type="cofactor">
    <cofactor evidence="7">
        <name>prenylated FMN</name>
        <dbReference type="ChEBI" id="CHEBI:87746"/>
    </cofactor>
</comment>
<dbReference type="SUPFAM" id="SSF50475">
    <property type="entry name" value="FMN-binding split barrel"/>
    <property type="match status" value="1"/>
</dbReference>
<evidence type="ECO:0000256" key="5">
    <source>
        <dbReference type="ARBA" id="ARBA00049727"/>
    </source>
</evidence>
<sequence length="425" mass="46838">MNLKEFVDLLEKNGKLKRVTKEVDPVYEVAALMEDAGDTPLYLENVKGSVLPCITNICSSRDLVALALECEPNEIISKISGAINNLSEPKTVETSSYKEIEASLDLLPILTHQTTDGGPYIASAMAVAHDEEHGRNISFHRAMKIDSNHMVMRILDRHLKEYMDRGLKEFAYCNGVSVPVLLGSATSFEIEHDEMAVANALADSPVIEVGGHMVPQSEVVMICEFTGGMHDEGSFLDLTETPDIIRKGPVIEIKKIFVRDDSIFHALLPSGPEHKVLMGMPREPTIYNKVNEVVDCHDVFMTHGGGSWLHGIVAINKKNDDDGLKAIDAAFAGHASMKHVWIVDSDIDITNPQSVEWAMATRFQGDKGIVVKTGVKGSSLDPSSNPETRETVKVGFDCTIPLNRDKEDFIKPKPAMQVKLEDYLD</sequence>
<dbReference type="Gene3D" id="3.40.1670.10">
    <property type="entry name" value="UbiD C-terminal domain-like"/>
    <property type="match status" value="1"/>
</dbReference>
<dbReference type="PANTHER" id="PTHR30108">
    <property type="entry name" value="3-OCTAPRENYL-4-HYDROXYBENZOATE CARBOXY-LYASE-RELATED"/>
    <property type="match status" value="1"/>
</dbReference>
<dbReference type="PANTHER" id="PTHR30108:SF21">
    <property type="entry name" value="4-HYDROXYBENZOATE DECARBOXYLASE"/>
    <property type="match status" value="1"/>
</dbReference>
<organism evidence="11 12">
    <name type="scientific">Marine Group III euryarchaeote CG-Epi6</name>
    <dbReference type="NCBI Taxonomy" id="1889000"/>
    <lineage>
        <taxon>Archaea</taxon>
        <taxon>Methanobacteriati</taxon>
        <taxon>Thermoplasmatota</taxon>
        <taxon>Thermoplasmata</taxon>
        <taxon>Candidatus Thermoprofundales</taxon>
    </lineage>
</organism>